<organism evidence="1 2">
    <name type="scientific">Leptospira santarosai</name>
    <dbReference type="NCBI Taxonomy" id="28183"/>
    <lineage>
        <taxon>Bacteria</taxon>
        <taxon>Pseudomonadati</taxon>
        <taxon>Spirochaetota</taxon>
        <taxon>Spirochaetia</taxon>
        <taxon>Leptospirales</taxon>
        <taxon>Leptospiraceae</taxon>
        <taxon>Leptospira</taxon>
    </lineage>
</organism>
<dbReference type="AlphaFoldDB" id="A0A2P1QRK6"/>
<evidence type="ECO:0000313" key="1">
    <source>
        <dbReference type="EMBL" id="AVQ11367.1"/>
    </source>
</evidence>
<accession>A0A2P1QRK6</accession>
<proteinExistence type="predicted"/>
<gene>
    <name evidence="1" type="ORF">XB16_1035</name>
</gene>
<reference evidence="1 2" key="1">
    <citation type="journal article" date="2015" name="Genome Announc.">
        <title>Draft Genome Sequences of Leptospira santarosai Strains U160, U164, and U233, Isolated from Asymptomatic Cattle.</title>
        <authorList>
            <person name="Kremer F.S."/>
            <person name="Eslabao M.R."/>
            <person name="Provisor M."/>
            <person name="Woloski R.D."/>
            <person name="Ramires O.V."/>
            <person name="Moreno L.Z."/>
            <person name="Moreno A.M."/>
            <person name="Hamond C."/>
            <person name="Lilenbaum W."/>
            <person name="Dellagostin O.A."/>
        </authorList>
    </citation>
    <scope>NUCLEOTIDE SEQUENCE [LARGE SCALE GENOMIC DNA]</scope>
    <source>
        <strain evidence="1 2">U160</strain>
    </source>
</reference>
<evidence type="ECO:0000313" key="2">
    <source>
        <dbReference type="Proteomes" id="UP000033961"/>
    </source>
</evidence>
<dbReference type="Proteomes" id="UP000033961">
    <property type="component" value="Chromosome I"/>
</dbReference>
<dbReference type="EMBL" id="CP027843">
    <property type="protein sequence ID" value="AVQ11367.1"/>
    <property type="molecule type" value="Genomic_DNA"/>
</dbReference>
<name>A0A2P1QRK6_9LEPT</name>
<sequence length="84" mass="9923">MIIINGNECKDFICITLEMKTLSKFAKEAEINYDRLSKSLNGQRSYPEINKIFQKWNIPYNIARRVFTINETTGESHYETEQSR</sequence>
<protein>
    <submittedName>
        <fullName evidence="1">Uncharacterized protein</fullName>
    </submittedName>
</protein>